<comment type="caution">
    <text evidence="1">The sequence shown here is derived from an EMBL/GenBank/DDBJ whole genome shotgun (WGS) entry which is preliminary data.</text>
</comment>
<reference evidence="1" key="1">
    <citation type="journal article" date="2021" name="New Phytol.">
        <title>Evolutionary innovations through gain and loss of genes in the ectomycorrhizal Boletales.</title>
        <authorList>
            <person name="Wu G."/>
            <person name="Miyauchi S."/>
            <person name="Morin E."/>
            <person name="Kuo A."/>
            <person name="Drula E."/>
            <person name="Varga T."/>
            <person name="Kohler A."/>
            <person name="Feng B."/>
            <person name="Cao Y."/>
            <person name="Lipzen A."/>
            <person name="Daum C."/>
            <person name="Hundley H."/>
            <person name="Pangilinan J."/>
            <person name="Johnson J."/>
            <person name="Barry K."/>
            <person name="LaButti K."/>
            <person name="Ng V."/>
            <person name="Ahrendt S."/>
            <person name="Min B."/>
            <person name="Choi I.G."/>
            <person name="Park H."/>
            <person name="Plett J.M."/>
            <person name="Magnuson J."/>
            <person name="Spatafora J.W."/>
            <person name="Nagy L.G."/>
            <person name="Henrissat B."/>
            <person name="Grigoriev I.V."/>
            <person name="Yang Z.L."/>
            <person name="Xu J."/>
            <person name="Martin F.M."/>
        </authorList>
    </citation>
    <scope>NUCLEOTIDE SEQUENCE</scope>
    <source>
        <strain evidence="1">KUC20120723A-06</strain>
    </source>
</reference>
<evidence type="ECO:0000313" key="2">
    <source>
        <dbReference type="Proteomes" id="UP000790709"/>
    </source>
</evidence>
<dbReference type="EMBL" id="MU266854">
    <property type="protein sequence ID" value="KAH7918104.1"/>
    <property type="molecule type" value="Genomic_DNA"/>
</dbReference>
<name>A0ACB8AXW9_9AGAM</name>
<keyword evidence="2" id="KW-1185">Reference proteome</keyword>
<sequence length="180" mass="20233">MERVVEIVKQESQTFGDKDRIIIFVNYIPDGELLSEHTGIPFYHGKLDDAQRQKIYEDWITGKCPVLAATSAFSTGNDWSWVKVVIFFGGPIGMTDCIQGGGRAGRDGLHAKNYIVPNKSPYHPDIPEGSPDHQGKWAMYHFLNTFGSRRCLRYGFTLYNDGQGTKCRDHPSAQLCSVCK</sequence>
<gene>
    <name evidence="1" type="ORF">BV22DRAFT_1025142</name>
</gene>
<accession>A0ACB8AXW9</accession>
<protein>
    <submittedName>
        <fullName evidence="1">P-loop containing nucleoside triphosphate hydrolase protein</fullName>
    </submittedName>
</protein>
<organism evidence="1 2">
    <name type="scientific">Leucogyrophana mollusca</name>
    <dbReference type="NCBI Taxonomy" id="85980"/>
    <lineage>
        <taxon>Eukaryota</taxon>
        <taxon>Fungi</taxon>
        <taxon>Dikarya</taxon>
        <taxon>Basidiomycota</taxon>
        <taxon>Agaricomycotina</taxon>
        <taxon>Agaricomycetes</taxon>
        <taxon>Agaricomycetidae</taxon>
        <taxon>Boletales</taxon>
        <taxon>Boletales incertae sedis</taxon>
        <taxon>Leucogyrophana</taxon>
    </lineage>
</organism>
<keyword evidence="1" id="KW-0378">Hydrolase</keyword>
<dbReference type="Proteomes" id="UP000790709">
    <property type="component" value="Unassembled WGS sequence"/>
</dbReference>
<feature type="non-terminal residue" evidence="1">
    <location>
        <position position="180"/>
    </location>
</feature>
<proteinExistence type="predicted"/>
<evidence type="ECO:0000313" key="1">
    <source>
        <dbReference type="EMBL" id="KAH7918104.1"/>
    </source>
</evidence>